<evidence type="ECO:0008006" key="4">
    <source>
        <dbReference type="Google" id="ProtNLM"/>
    </source>
</evidence>
<accession>A0ABU0RPC4</accession>
<comment type="caution">
    <text evidence="2">The sequence shown here is derived from an EMBL/GenBank/DDBJ whole genome shotgun (WGS) entry which is preliminary data.</text>
</comment>
<feature type="transmembrane region" description="Helical" evidence="1">
    <location>
        <begin position="141"/>
        <end position="157"/>
    </location>
</feature>
<keyword evidence="1" id="KW-1133">Transmembrane helix</keyword>
<keyword evidence="3" id="KW-1185">Reference proteome</keyword>
<evidence type="ECO:0000256" key="1">
    <source>
        <dbReference type="SAM" id="Phobius"/>
    </source>
</evidence>
<gene>
    <name evidence="2" type="ORF">QFZ49_003788</name>
</gene>
<protein>
    <recommendedName>
        <fullName evidence="4">Integral membrane protein</fullName>
    </recommendedName>
</protein>
<dbReference type="Proteomes" id="UP001223072">
    <property type="component" value="Unassembled WGS sequence"/>
</dbReference>
<sequence length="202" mass="21087">MTWWLHTRRVPLLMSVTVGFWAVAFALGSSSLPLPQLGGATSANVPFVLFAPLAPAIALNMCFGALTPVETTALRRIAALDSLLAIAVVAATAAVAAPVAAGWISGINEHTVEAMESAVRNLVCYTGLALIARATLGTHASTLLPTLVALVVSVFGYGPEQAAHWWAWPVAPPSDSLSWAGSGTLLLIGLYRTAQGDFPRRS</sequence>
<reference evidence="2 3" key="1">
    <citation type="submission" date="2023-07" db="EMBL/GenBank/DDBJ databases">
        <title>Comparative genomics of wheat-associated soil bacteria to identify genetic determinants of phenazine resistance.</title>
        <authorList>
            <person name="Mouncey N."/>
        </authorList>
    </citation>
    <scope>NUCLEOTIDE SEQUENCE [LARGE SCALE GENOMIC DNA]</scope>
    <source>
        <strain evidence="2 3">W2I16</strain>
    </source>
</reference>
<name>A0ABU0RPC4_9ACTN</name>
<organism evidence="2 3">
    <name type="scientific">Streptomyces turgidiscabies</name>
    <dbReference type="NCBI Taxonomy" id="85558"/>
    <lineage>
        <taxon>Bacteria</taxon>
        <taxon>Bacillati</taxon>
        <taxon>Actinomycetota</taxon>
        <taxon>Actinomycetes</taxon>
        <taxon>Kitasatosporales</taxon>
        <taxon>Streptomycetaceae</taxon>
        <taxon>Streptomyces</taxon>
    </lineage>
</organism>
<keyword evidence="1" id="KW-0472">Membrane</keyword>
<feature type="transmembrane region" description="Helical" evidence="1">
    <location>
        <begin position="44"/>
        <end position="66"/>
    </location>
</feature>
<dbReference type="EMBL" id="JAUSZS010000004">
    <property type="protein sequence ID" value="MDQ0933848.1"/>
    <property type="molecule type" value="Genomic_DNA"/>
</dbReference>
<feature type="transmembrane region" description="Helical" evidence="1">
    <location>
        <begin position="12"/>
        <end position="32"/>
    </location>
</feature>
<keyword evidence="1" id="KW-0812">Transmembrane</keyword>
<evidence type="ECO:0000313" key="3">
    <source>
        <dbReference type="Proteomes" id="UP001223072"/>
    </source>
</evidence>
<proteinExistence type="predicted"/>
<evidence type="ECO:0000313" key="2">
    <source>
        <dbReference type="EMBL" id="MDQ0933848.1"/>
    </source>
</evidence>
<feature type="transmembrane region" description="Helical" evidence="1">
    <location>
        <begin position="78"/>
        <end position="106"/>
    </location>
</feature>